<evidence type="ECO:0000313" key="2">
    <source>
        <dbReference type="EnsemblPlants" id="ONIVA07G25570.1"/>
    </source>
</evidence>
<protein>
    <submittedName>
        <fullName evidence="2">Uncharacterized protein</fullName>
    </submittedName>
</protein>
<proteinExistence type="predicted"/>
<accession>A0A0E0I5I7</accession>
<dbReference type="Gramene" id="ONIVA07G25570.1">
    <property type="protein sequence ID" value="ONIVA07G25570.1"/>
    <property type="gene ID" value="ONIVA07G25570"/>
</dbReference>
<evidence type="ECO:0000313" key="3">
    <source>
        <dbReference type="Proteomes" id="UP000006591"/>
    </source>
</evidence>
<feature type="region of interest" description="Disordered" evidence="1">
    <location>
        <begin position="95"/>
        <end position="128"/>
    </location>
</feature>
<feature type="compositionally biased region" description="Basic and acidic residues" evidence="1">
    <location>
        <begin position="104"/>
        <end position="122"/>
    </location>
</feature>
<keyword evidence="3" id="KW-1185">Reference proteome</keyword>
<dbReference type="STRING" id="4536.A0A0E0I5I7"/>
<dbReference type="EnsemblPlants" id="ONIVA07G25570.1">
    <property type="protein sequence ID" value="ONIVA07G25570.1"/>
    <property type="gene ID" value="ONIVA07G25570"/>
</dbReference>
<evidence type="ECO:0000256" key="1">
    <source>
        <dbReference type="SAM" id="MobiDB-lite"/>
    </source>
</evidence>
<dbReference type="AlphaFoldDB" id="A0A0E0I5I7"/>
<sequence>MMRTAKVISGGGYAHNDPVFGRHGALYMVPYVRRDMLITENHLPLLLLQKLVAVEIGKEAQRNVNKMVHLASCKMPPAKEHRALHPLDLFRKSLLSGQHHRPRGDRGRGGGGAARRDDRRHDDDEEEANGGIIRSAAELYEAGIRFRRQLPIRQLQACKVQRFLDVVIGLLG</sequence>
<dbReference type="InterPro" id="IPR004158">
    <property type="entry name" value="DUF247_pln"/>
</dbReference>
<dbReference type="Proteomes" id="UP000006591">
    <property type="component" value="Chromosome 7"/>
</dbReference>
<dbReference type="PANTHER" id="PTHR31549:SF80">
    <property type="entry name" value="OS12G0481000 PROTEIN"/>
    <property type="match status" value="1"/>
</dbReference>
<organism evidence="2">
    <name type="scientific">Oryza nivara</name>
    <name type="common">Indian wild rice</name>
    <name type="synonym">Oryza sativa f. spontanea</name>
    <dbReference type="NCBI Taxonomy" id="4536"/>
    <lineage>
        <taxon>Eukaryota</taxon>
        <taxon>Viridiplantae</taxon>
        <taxon>Streptophyta</taxon>
        <taxon>Embryophyta</taxon>
        <taxon>Tracheophyta</taxon>
        <taxon>Spermatophyta</taxon>
        <taxon>Magnoliopsida</taxon>
        <taxon>Liliopsida</taxon>
        <taxon>Poales</taxon>
        <taxon>Poaceae</taxon>
        <taxon>BOP clade</taxon>
        <taxon>Oryzoideae</taxon>
        <taxon>Oryzeae</taxon>
        <taxon>Oryzinae</taxon>
        <taxon>Oryza</taxon>
    </lineage>
</organism>
<name>A0A0E0I5I7_ORYNI</name>
<dbReference type="HOGENOM" id="CLU_1557760_0_0_1"/>
<dbReference type="PANTHER" id="PTHR31549">
    <property type="entry name" value="PROTEIN, PUTATIVE (DUF247)-RELATED-RELATED"/>
    <property type="match status" value="1"/>
</dbReference>
<dbReference type="Pfam" id="PF03140">
    <property type="entry name" value="DUF247"/>
    <property type="match status" value="1"/>
</dbReference>
<reference evidence="2" key="1">
    <citation type="submission" date="2015-04" db="UniProtKB">
        <authorList>
            <consortium name="EnsemblPlants"/>
        </authorList>
    </citation>
    <scope>IDENTIFICATION</scope>
    <source>
        <strain evidence="2">SL10</strain>
    </source>
</reference>
<reference evidence="2" key="2">
    <citation type="submission" date="2018-04" db="EMBL/GenBank/DDBJ databases">
        <title>OnivRS2 (Oryza nivara Reference Sequence Version 2).</title>
        <authorList>
            <person name="Zhang J."/>
            <person name="Kudrna D."/>
            <person name="Lee S."/>
            <person name="Talag J."/>
            <person name="Rajasekar S."/>
            <person name="Welchert J."/>
            <person name="Hsing Y.-I."/>
            <person name="Wing R.A."/>
        </authorList>
    </citation>
    <scope>NUCLEOTIDE SEQUENCE [LARGE SCALE GENOMIC DNA]</scope>
    <source>
        <strain evidence="2">SL10</strain>
    </source>
</reference>